<dbReference type="EMBL" id="FOYO01000001">
    <property type="protein sequence ID" value="SFR38005.1"/>
    <property type="molecule type" value="Genomic_DNA"/>
</dbReference>
<keyword evidence="1" id="KW-1133">Transmembrane helix</keyword>
<organism evidence="2 3">
    <name type="scientific">Litoreibacter janthinus</name>
    <dbReference type="NCBI Taxonomy" id="670154"/>
    <lineage>
        <taxon>Bacteria</taxon>
        <taxon>Pseudomonadati</taxon>
        <taxon>Pseudomonadota</taxon>
        <taxon>Alphaproteobacteria</taxon>
        <taxon>Rhodobacterales</taxon>
        <taxon>Roseobacteraceae</taxon>
        <taxon>Litoreibacter</taxon>
    </lineage>
</organism>
<protein>
    <submittedName>
        <fullName evidence="2">Uncharacterized protein</fullName>
    </submittedName>
</protein>
<keyword evidence="3" id="KW-1185">Reference proteome</keyword>
<dbReference type="RefSeq" id="WP_090213255.1">
    <property type="nucleotide sequence ID" value="NZ_FOYO01000001.1"/>
</dbReference>
<evidence type="ECO:0000256" key="1">
    <source>
        <dbReference type="SAM" id="Phobius"/>
    </source>
</evidence>
<sequence>MAFAAILLGSGVGLLSFGAAWLFYDYSLPTSFGVYLLTSVVFAVLIAILKSVLCVTHSTASDLEDMPHAQDLQNSDA</sequence>
<evidence type="ECO:0000313" key="2">
    <source>
        <dbReference type="EMBL" id="SFR38005.1"/>
    </source>
</evidence>
<proteinExistence type="predicted"/>
<name>A0A1I6G742_9RHOB</name>
<evidence type="ECO:0000313" key="3">
    <source>
        <dbReference type="Proteomes" id="UP000199658"/>
    </source>
</evidence>
<accession>A0A1I6G742</accession>
<dbReference type="AlphaFoldDB" id="A0A1I6G742"/>
<gene>
    <name evidence="2" type="ORF">SAMN04488002_0998</name>
</gene>
<dbReference type="Proteomes" id="UP000199658">
    <property type="component" value="Unassembled WGS sequence"/>
</dbReference>
<reference evidence="3" key="1">
    <citation type="submission" date="2016-10" db="EMBL/GenBank/DDBJ databases">
        <authorList>
            <person name="Varghese N."/>
            <person name="Submissions S."/>
        </authorList>
    </citation>
    <scope>NUCLEOTIDE SEQUENCE [LARGE SCALE GENOMIC DNA]</scope>
    <source>
        <strain evidence="3">DSM 26921</strain>
    </source>
</reference>
<keyword evidence="1" id="KW-0812">Transmembrane</keyword>
<keyword evidence="1" id="KW-0472">Membrane</keyword>
<feature type="transmembrane region" description="Helical" evidence="1">
    <location>
        <begin position="34"/>
        <end position="56"/>
    </location>
</feature>